<proteinExistence type="predicted"/>
<keyword evidence="1" id="KW-0732">Signal</keyword>
<dbReference type="NCBIfam" id="NF041384">
    <property type="entry name" value="YHS_seleno_dom"/>
    <property type="match status" value="1"/>
</dbReference>
<dbReference type="AlphaFoldDB" id="A0A843YHV7"/>
<keyword evidence="4" id="KW-1185">Reference proteome</keyword>
<feature type="signal peptide" evidence="1">
    <location>
        <begin position="1"/>
        <end position="23"/>
    </location>
</feature>
<dbReference type="RefSeq" id="WP_153215678.1">
    <property type="nucleotide sequence ID" value="NZ_WIBF01000005.1"/>
</dbReference>
<name>A0A843YHV7_9RHOB</name>
<dbReference type="Pfam" id="PF04945">
    <property type="entry name" value="YHS"/>
    <property type="match status" value="1"/>
</dbReference>
<accession>A0A843YHV7</accession>
<protein>
    <submittedName>
        <fullName evidence="3">YHS domain-containing protein</fullName>
    </submittedName>
</protein>
<feature type="domain" description="YHS" evidence="2">
    <location>
        <begin position="43"/>
        <end position="88"/>
    </location>
</feature>
<evidence type="ECO:0000313" key="4">
    <source>
        <dbReference type="Proteomes" id="UP000444174"/>
    </source>
</evidence>
<gene>
    <name evidence="3" type="ORF">GFB49_09715</name>
</gene>
<dbReference type="Proteomes" id="UP000444174">
    <property type="component" value="Unassembled WGS sequence"/>
</dbReference>
<dbReference type="InterPro" id="IPR007029">
    <property type="entry name" value="YHS_dom"/>
</dbReference>
<feature type="chain" id="PRO_5032897146" evidence="1">
    <location>
        <begin position="24"/>
        <end position="158"/>
    </location>
</feature>
<evidence type="ECO:0000256" key="1">
    <source>
        <dbReference type="SAM" id="SignalP"/>
    </source>
</evidence>
<dbReference type="EMBL" id="WIBF01000005">
    <property type="protein sequence ID" value="MQQ08729.1"/>
    <property type="molecule type" value="Genomic_DNA"/>
</dbReference>
<organism evidence="3 4">
    <name type="scientific">Tritonibacter litoralis</name>
    <dbReference type="NCBI Taxonomy" id="2662264"/>
    <lineage>
        <taxon>Bacteria</taxon>
        <taxon>Pseudomonadati</taxon>
        <taxon>Pseudomonadota</taxon>
        <taxon>Alphaproteobacteria</taxon>
        <taxon>Rhodobacterales</taxon>
        <taxon>Paracoccaceae</taxon>
        <taxon>Tritonibacter</taxon>
    </lineage>
</organism>
<sequence length="158" mass="17378">MINAKSILGGIALSVAVATSSLAAGVEYNATSTGLALQGYDPVAYFTDGEPTKGNWKITTSYDDATYRFASEENKIAFEKNPEAYIPAYGGYCAFGAAMGFKFDGDPTYWKIVDDVLYLNLSKDIQERWEGDIPGFVERADVNWEDIEDKTPEELQAQ</sequence>
<evidence type="ECO:0000313" key="3">
    <source>
        <dbReference type="EMBL" id="MQQ08729.1"/>
    </source>
</evidence>
<comment type="caution">
    <text evidence="3">The sequence shown here is derived from an EMBL/GenBank/DDBJ whole genome shotgun (WGS) entry which is preliminary data.</text>
</comment>
<evidence type="ECO:0000259" key="2">
    <source>
        <dbReference type="Pfam" id="PF04945"/>
    </source>
</evidence>
<reference evidence="3 4" key="1">
    <citation type="submission" date="2019-10" db="EMBL/GenBank/DDBJ databases">
        <title>Epibacterium sp. nov., isolated from seawater.</title>
        <authorList>
            <person name="Zhang X."/>
            <person name="Li N."/>
        </authorList>
    </citation>
    <scope>NUCLEOTIDE SEQUENCE [LARGE SCALE GENOMIC DNA]</scope>
    <source>
        <strain evidence="3 4">SM1979</strain>
    </source>
</reference>